<comment type="caution">
    <text evidence="1">The sequence shown here is derived from an EMBL/GenBank/DDBJ whole genome shotgun (WGS) entry which is preliminary data.</text>
</comment>
<dbReference type="EMBL" id="BARU01042805">
    <property type="protein sequence ID" value="GAH76458.1"/>
    <property type="molecule type" value="Genomic_DNA"/>
</dbReference>
<accession>X1K334</accession>
<organism evidence="1">
    <name type="scientific">marine sediment metagenome</name>
    <dbReference type="NCBI Taxonomy" id="412755"/>
    <lineage>
        <taxon>unclassified sequences</taxon>
        <taxon>metagenomes</taxon>
        <taxon>ecological metagenomes</taxon>
    </lineage>
</organism>
<gene>
    <name evidence="1" type="ORF">S03H2_65692</name>
</gene>
<reference evidence="1" key="1">
    <citation type="journal article" date="2014" name="Front. Microbiol.">
        <title>High frequency of phylogenetically diverse reductive dehalogenase-homologous genes in deep subseafloor sedimentary metagenomes.</title>
        <authorList>
            <person name="Kawai M."/>
            <person name="Futagami T."/>
            <person name="Toyoda A."/>
            <person name="Takaki Y."/>
            <person name="Nishi S."/>
            <person name="Hori S."/>
            <person name="Arai W."/>
            <person name="Tsubouchi T."/>
            <person name="Morono Y."/>
            <person name="Uchiyama I."/>
            <person name="Ito T."/>
            <person name="Fujiyama A."/>
            <person name="Inagaki F."/>
            <person name="Takami H."/>
        </authorList>
    </citation>
    <scope>NUCLEOTIDE SEQUENCE</scope>
    <source>
        <strain evidence="1">Expedition CK06-06</strain>
    </source>
</reference>
<evidence type="ECO:0000313" key="1">
    <source>
        <dbReference type="EMBL" id="GAH76458.1"/>
    </source>
</evidence>
<dbReference type="AlphaFoldDB" id="X1K334"/>
<name>X1K334_9ZZZZ</name>
<proteinExistence type="predicted"/>
<sequence length="38" mass="3903">MGKSGGLQVVEKVGYSSLFDKRGALAGYALIITGTASR</sequence>
<protein>
    <submittedName>
        <fullName evidence="1">Uncharacterized protein</fullName>
    </submittedName>
</protein>
<feature type="non-terminal residue" evidence="1">
    <location>
        <position position="38"/>
    </location>
</feature>